<dbReference type="InterPro" id="IPR050324">
    <property type="entry name" value="CDP-alcohol_PTase-I"/>
</dbReference>
<dbReference type="InterPro" id="IPR004570">
    <property type="entry name" value="Phosphatidylglycerol_P_synth"/>
</dbReference>
<evidence type="ECO:0008006" key="15">
    <source>
        <dbReference type="Google" id="ProtNLM"/>
    </source>
</evidence>
<name>A0A2J0QAT1_9BACT</name>
<keyword evidence="4 11" id="KW-0808">Transferase</keyword>
<feature type="transmembrane region" description="Helical" evidence="12">
    <location>
        <begin position="105"/>
        <end position="122"/>
    </location>
</feature>
<keyword evidence="6 12" id="KW-1133">Transmembrane helix</keyword>
<comment type="similarity">
    <text evidence="2 11">Belongs to the CDP-alcohol phosphatidyltransferase class-I family.</text>
</comment>
<comment type="caution">
    <text evidence="13">The sequence shown here is derived from an EMBL/GenBank/DDBJ whole genome shotgun (WGS) entry which is preliminary data.</text>
</comment>
<evidence type="ECO:0000313" key="13">
    <source>
        <dbReference type="EMBL" id="PJE51271.1"/>
    </source>
</evidence>
<reference evidence="13 14" key="1">
    <citation type="submission" date="2017-09" db="EMBL/GenBank/DDBJ databases">
        <title>Depth-based differentiation of microbial function through sediment-hosted aquifers and enrichment of novel symbionts in the deep terrestrial subsurface.</title>
        <authorList>
            <person name="Probst A.J."/>
            <person name="Ladd B."/>
            <person name="Jarett J.K."/>
            <person name="Geller-Mcgrath D.E."/>
            <person name="Sieber C.M."/>
            <person name="Emerson J.B."/>
            <person name="Anantharaman K."/>
            <person name="Thomas B.C."/>
            <person name="Malmstrom R."/>
            <person name="Stieglmeier M."/>
            <person name="Klingl A."/>
            <person name="Woyke T."/>
            <person name="Ryan C.M."/>
            <person name="Banfield J.F."/>
        </authorList>
    </citation>
    <scope>NUCLEOTIDE SEQUENCE [LARGE SCALE GENOMIC DNA]</scope>
    <source>
        <strain evidence="13">CG10_big_fil_rev_8_21_14_0_10_36_16</strain>
    </source>
</reference>
<keyword evidence="3" id="KW-0444">Lipid biosynthesis</keyword>
<evidence type="ECO:0000256" key="12">
    <source>
        <dbReference type="SAM" id="Phobius"/>
    </source>
</evidence>
<evidence type="ECO:0000256" key="2">
    <source>
        <dbReference type="ARBA" id="ARBA00010441"/>
    </source>
</evidence>
<dbReference type="InterPro" id="IPR048254">
    <property type="entry name" value="CDP_ALCOHOL_P_TRANSF_CS"/>
</dbReference>
<gene>
    <name evidence="13" type="ORF">COV29_00745</name>
</gene>
<dbReference type="PIRSF" id="PIRSF000847">
    <property type="entry name" value="Phos_ph_gly_syn"/>
    <property type="match status" value="1"/>
</dbReference>
<keyword evidence="10" id="KW-1208">Phospholipid metabolism</keyword>
<dbReference type="PANTHER" id="PTHR14269:SF11">
    <property type="entry name" value="CDP-DIACYLGLYCEROL--GLYCEROL-3-PHOSPHATE 3-PHOSPHATIDYLTRANSFERASE"/>
    <property type="match status" value="1"/>
</dbReference>
<sequence length="192" mass="21707">METQRISKKRFSFLPNLLTELRIVLTCIIIYLLCKNFTTLPFLLYLLAVVTDFFDGFIARRQNSISQLGKWLDPLADKILHIPIFLIFAFKFQIAPLWIAFGAMLTFAIILLSLVIVVKILPEKYSYEVGSNQYGKFKMATEVASAICFFMALTSTTGAFHAMFLVSLGIILLIISTCLALLSIWGHIKSPK</sequence>
<dbReference type="InterPro" id="IPR043130">
    <property type="entry name" value="CDP-OH_PTrfase_TM_dom"/>
</dbReference>
<keyword evidence="8 12" id="KW-0472">Membrane</keyword>
<dbReference type="GO" id="GO:0008444">
    <property type="term" value="F:CDP-diacylglycerol-glycerol-3-phosphate 3-phosphatidyltransferase activity"/>
    <property type="evidence" value="ECO:0007669"/>
    <property type="project" value="InterPro"/>
</dbReference>
<dbReference type="PROSITE" id="PS00379">
    <property type="entry name" value="CDP_ALCOHOL_P_TRANSF"/>
    <property type="match status" value="1"/>
</dbReference>
<evidence type="ECO:0000256" key="4">
    <source>
        <dbReference type="ARBA" id="ARBA00022679"/>
    </source>
</evidence>
<dbReference type="AlphaFoldDB" id="A0A2J0QAT1"/>
<dbReference type="GO" id="GO:0016020">
    <property type="term" value="C:membrane"/>
    <property type="evidence" value="ECO:0007669"/>
    <property type="project" value="UniProtKB-SubCell"/>
</dbReference>
<feature type="transmembrane region" description="Helical" evidence="12">
    <location>
        <begin position="170"/>
        <end position="188"/>
    </location>
</feature>
<comment type="subcellular location">
    <subcellularLocation>
        <location evidence="1">Membrane</location>
        <topology evidence="1">Multi-pass membrane protein</topology>
    </subcellularLocation>
</comment>
<evidence type="ECO:0000256" key="1">
    <source>
        <dbReference type="ARBA" id="ARBA00004141"/>
    </source>
</evidence>
<dbReference type="Gene3D" id="1.20.120.1760">
    <property type="match status" value="1"/>
</dbReference>
<dbReference type="Pfam" id="PF01066">
    <property type="entry name" value="CDP-OH_P_transf"/>
    <property type="match status" value="1"/>
</dbReference>
<proteinExistence type="inferred from homology"/>
<dbReference type="GO" id="GO:0046474">
    <property type="term" value="P:glycerophospholipid biosynthetic process"/>
    <property type="evidence" value="ECO:0007669"/>
    <property type="project" value="TreeGrafter"/>
</dbReference>
<keyword evidence="7" id="KW-0443">Lipid metabolism</keyword>
<organism evidence="13 14">
    <name type="scientific">Candidatus Yanofskybacteria bacterium CG10_big_fil_rev_8_21_14_0_10_36_16</name>
    <dbReference type="NCBI Taxonomy" id="1975096"/>
    <lineage>
        <taxon>Bacteria</taxon>
        <taxon>Candidatus Yanofskyibacteriota</taxon>
    </lineage>
</organism>
<protein>
    <recommendedName>
        <fullName evidence="15">CDP-diacylglycerol--glycerol-3-phosphate 3-phosphatidyltransferase</fullName>
    </recommendedName>
</protein>
<dbReference type="InterPro" id="IPR000462">
    <property type="entry name" value="CDP-OH_P_trans"/>
</dbReference>
<evidence type="ECO:0000313" key="14">
    <source>
        <dbReference type="Proteomes" id="UP000228496"/>
    </source>
</evidence>
<evidence type="ECO:0000256" key="8">
    <source>
        <dbReference type="ARBA" id="ARBA00023136"/>
    </source>
</evidence>
<evidence type="ECO:0000256" key="5">
    <source>
        <dbReference type="ARBA" id="ARBA00022692"/>
    </source>
</evidence>
<evidence type="ECO:0000256" key="3">
    <source>
        <dbReference type="ARBA" id="ARBA00022516"/>
    </source>
</evidence>
<evidence type="ECO:0000256" key="7">
    <source>
        <dbReference type="ARBA" id="ARBA00023098"/>
    </source>
</evidence>
<evidence type="ECO:0000256" key="9">
    <source>
        <dbReference type="ARBA" id="ARBA00023209"/>
    </source>
</evidence>
<keyword evidence="9" id="KW-0594">Phospholipid biosynthesis</keyword>
<feature type="transmembrane region" description="Helical" evidence="12">
    <location>
        <begin position="143"/>
        <end position="164"/>
    </location>
</feature>
<accession>A0A2J0QAT1</accession>
<dbReference type="Proteomes" id="UP000228496">
    <property type="component" value="Unassembled WGS sequence"/>
</dbReference>
<evidence type="ECO:0000256" key="10">
    <source>
        <dbReference type="ARBA" id="ARBA00023264"/>
    </source>
</evidence>
<feature type="transmembrane region" description="Helical" evidence="12">
    <location>
        <begin position="39"/>
        <end position="58"/>
    </location>
</feature>
<dbReference type="PANTHER" id="PTHR14269">
    <property type="entry name" value="CDP-DIACYLGLYCEROL--GLYCEROL-3-PHOSPHATE 3-PHOSPHATIDYLTRANSFERASE-RELATED"/>
    <property type="match status" value="1"/>
</dbReference>
<dbReference type="EMBL" id="PCXQ01000003">
    <property type="protein sequence ID" value="PJE51271.1"/>
    <property type="molecule type" value="Genomic_DNA"/>
</dbReference>
<evidence type="ECO:0000256" key="6">
    <source>
        <dbReference type="ARBA" id="ARBA00022989"/>
    </source>
</evidence>
<evidence type="ECO:0000256" key="11">
    <source>
        <dbReference type="RuleBase" id="RU003750"/>
    </source>
</evidence>
<keyword evidence="5 12" id="KW-0812">Transmembrane</keyword>